<feature type="domain" description="EamA" evidence="3">
    <location>
        <begin position="159"/>
        <end position="284"/>
    </location>
</feature>
<protein>
    <submittedName>
        <fullName evidence="4">EamA domain-containing membrane protein RarD</fullName>
    </submittedName>
</protein>
<evidence type="ECO:0000313" key="4">
    <source>
        <dbReference type="EMBL" id="SMF84513.1"/>
    </source>
</evidence>
<feature type="transmembrane region" description="Helical" evidence="2">
    <location>
        <begin position="191"/>
        <end position="210"/>
    </location>
</feature>
<feature type="transmembrane region" description="Helical" evidence="2">
    <location>
        <begin position="216"/>
        <end position="234"/>
    </location>
</feature>
<organism evidence="4 5">
    <name type="scientific">Tistlia consotensis USBA 355</name>
    <dbReference type="NCBI Taxonomy" id="560819"/>
    <lineage>
        <taxon>Bacteria</taxon>
        <taxon>Pseudomonadati</taxon>
        <taxon>Pseudomonadota</taxon>
        <taxon>Alphaproteobacteria</taxon>
        <taxon>Rhodospirillales</taxon>
        <taxon>Rhodovibrionaceae</taxon>
        <taxon>Tistlia</taxon>
    </lineage>
</organism>
<evidence type="ECO:0000259" key="3">
    <source>
        <dbReference type="Pfam" id="PF00892"/>
    </source>
</evidence>
<keyword evidence="2" id="KW-0812">Transmembrane</keyword>
<dbReference type="Gene3D" id="1.10.3730.20">
    <property type="match status" value="1"/>
</dbReference>
<dbReference type="EMBL" id="FWZX01000056">
    <property type="protein sequence ID" value="SMF84513.1"/>
    <property type="molecule type" value="Genomic_DNA"/>
</dbReference>
<feature type="transmembrane region" description="Helical" evidence="2">
    <location>
        <begin position="159"/>
        <end position="179"/>
    </location>
</feature>
<accession>A0A1Y6CY51</accession>
<proteinExistence type="predicted"/>
<keyword evidence="2" id="KW-1133">Transmembrane helix</keyword>
<dbReference type="InterPro" id="IPR000620">
    <property type="entry name" value="EamA_dom"/>
</dbReference>
<dbReference type="Pfam" id="PF00892">
    <property type="entry name" value="EamA"/>
    <property type="match status" value="2"/>
</dbReference>
<feature type="transmembrane region" description="Helical" evidence="2">
    <location>
        <begin position="14"/>
        <end position="37"/>
    </location>
</feature>
<dbReference type="SUPFAM" id="SSF103481">
    <property type="entry name" value="Multidrug resistance efflux transporter EmrE"/>
    <property type="match status" value="2"/>
</dbReference>
<evidence type="ECO:0000256" key="1">
    <source>
        <dbReference type="SAM" id="MobiDB-lite"/>
    </source>
</evidence>
<feature type="domain" description="EamA" evidence="3">
    <location>
        <begin position="38"/>
        <end position="146"/>
    </location>
</feature>
<dbReference type="GO" id="GO:0016020">
    <property type="term" value="C:membrane"/>
    <property type="evidence" value="ECO:0007669"/>
    <property type="project" value="InterPro"/>
</dbReference>
<dbReference type="InterPro" id="IPR037185">
    <property type="entry name" value="EmrE-like"/>
</dbReference>
<reference evidence="4 5" key="1">
    <citation type="submission" date="2017-04" db="EMBL/GenBank/DDBJ databases">
        <authorList>
            <person name="Afonso C.L."/>
            <person name="Miller P.J."/>
            <person name="Scott M.A."/>
            <person name="Spackman E."/>
            <person name="Goraichik I."/>
            <person name="Dimitrov K.M."/>
            <person name="Suarez D.L."/>
            <person name="Swayne D.E."/>
        </authorList>
    </citation>
    <scope>NUCLEOTIDE SEQUENCE [LARGE SCALE GENOMIC DNA]</scope>
    <source>
        <strain evidence="4 5">USBA 355</strain>
    </source>
</reference>
<keyword evidence="2" id="KW-0472">Membrane</keyword>
<feature type="transmembrane region" description="Helical" evidence="2">
    <location>
        <begin position="101"/>
        <end position="121"/>
    </location>
</feature>
<dbReference type="AlphaFoldDB" id="A0A1Y6CY51"/>
<dbReference type="Proteomes" id="UP000192917">
    <property type="component" value="Unassembled WGS sequence"/>
</dbReference>
<evidence type="ECO:0000256" key="2">
    <source>
        <dbReference type="SAM" id="Phobius"/>
    </source>
</evidence>
<feature type="region of interest" description="Disordered" evidence="1">
    <location>
        <begin position="310"/>
        <end position="330"/>
    </location>
</feature>
<feature type="transmembrane region" description="Helical" evidence="2">
    <location>
        <begin position="246"/>
        <end position="265"/>
    </location>
</feature>
<feature type="transmembrane region" description="Helical" evidence="2">
    <location>
        <begin position="74"/>
        <end position="95"/>
    </location>
</feature>
<dbReference type="PANTHER" id="PTHR22911:SF135">
    <property type="entry name" value="BLR4310 PROTEIN"/>
    <property type="match status" value="1"/>
</dbReference>
<feature type="transmembrane region" description="Helical" evidence="2">
    <location>
        <begin position="133"/>
        <end position="153"/>
    </location>
</feature>
<sequence length="330" mass="34327">MPKDHDTAAARQRYGFWVTLAGVLALCPDTLLVRLIATDAWTLMFWRGLLMGIGLLVFFAAGEGPGWLARLLRIGWPGVAAALMFATNAICFVLALDNTTVANTLLIVATSPFFSALLSWIFLGERISLRTTLAILVACAGIATIFSGSLVGADHAGSLWGDLSALCTAVGMAGGFVLVRRHRRVNMVPAMALGDLIACLVALPLASPLALDGSQFGLTLIMGLLLLPVAFGLITIGPRYIPAPEVGLMMLLETVLGPLLVWAVVGEASSPEALIGGAVVVGTLAVHALIGLRQASRAAARAAAAPTAAPGRVARRPAELRAEQSGQHAL</sequence>
<name>A0A1Y6CY51_9PROT</name>
<feature type="transmembrane region" description="Helical" evidence="2">
    <location>
        <begin position="43"/>
        <end position="62"/>
    </location>
</feature>
<dbReference type="PANTHER" id="PTHR22911">
    <property type="entry name" value="ACYL-MALONYL CONDENSING ENZYME-RELATED"/>
    <property type="match status" value="1"/>
</dbReference>
<evidence type="ECO:0000313" key="5">
    <source>
        <dbReference type="Proteomes" id="UP000192917"/>
    </source>
</evidence>
<gene>
    <name evidence="4" type="ORF">SAMN05428998_15614</name>
</gene>
<keyword evidence="5" id="KW-1185">Reference proteome</keyword>
<feature type="transmembrane region" description="Helical" evidence="2">
    <location>
        <begin position="271"/>
        <end position="292"/>
    </location>
</feature>